<dbReference type="AlphaFoldDB" id="A0A7C4LPQ3"/>
<dbReference type="Gene3D" id="3.30.1310.10">
    <property type="entry name" value="Nucleoid-associated protein YbaB-like domain"/>
    <property type="match status" value="1"/>
</dbReference>
<dbReference type="HAMAP" id="MF_00274">
    <property type="entry name" value="DNA_YbaB_EbfC"/>
    <property type="match status" value="1"/>
</dbReference>
<proteinExistence type="inferred from homology"/>
<comment type="subunit">
    <text evidence="2">Homodimer.</text>
</comment>
<comment type="similarity">
    <text evidence="2">Belongs to the YbaB/EbfC family.</text>
</comment>
<dbReference type="NCBIfam" id="TIGR00103">
    <property type="entry name" value="DNA_YbaB_EbfC"/>
    <property type="match status" value="1"/>
</dbReference>
<dbReference type="InterPro" id="IPR036894">
    <property type="entry name" value="YbaB-like_sf"/>
</dbReference>
<protein>
    <recommendedName>
        <fullName evidence="2">Nucleoid-associated protein ENS64_06355</fullName>
    </recommendedName>
</protein>
<keyword evidence="2" id="KW-0963">Cytoplasm</keyword>
<dbReference type="EMBL" id="DSVQ01000012">
    <property type="protein sequence ID" value="HGT38871.1"/>
    <property type="molecule type" value="Genomic_DNA"/>
</dbReference>
<dbReference type="GO" id="GO:0003677">
    <property type="term" value="F:DNA binding"/>
    <property type="evidence" value="ECO:0007669"/>
    <property type="project" value="UniProtKB-UniRule"/>
</dbReference>
<name>A0A7C4LPQ3_9PLAN</name>
<comment type="caution">
    <text evidence="3">The sequence shown here is derived from an EMBL/GenBank/DDBJ whole genome shotgun (WGS) entry which is preliminary data.</text>
</comment>
<dbReference type="PANTHER" id="PTHR33449">
    <property type="entry name" value="NUCLEOID-ASSOCIATED PROTEIN YBAB"/>
    <property type="match status" value="1"/>
</dbReference>
<dbReference type="SUPFAM" id="SSF82607">
    <property type="entry name" value="YbaB-like"/>
    <property type="match status" value="1"/>
</dbReference>
<dbReference type="PANTHER" id="PTHR33449:SF1">
    <property type="entry name" value="NUCLEOID-ASSOCIATED PROTEIN YBAB"/>
    <property type="match status" value="1"/>
</dbReference>
<dbReference type="GO" id="GO:0043590">
    <property type="term" value="C:bacterial nucleoid"/>
    <property type="evidence" value="ECO:0007669"/>
    <property type="project" value="UniProtKB-UniRule"/>
</dbReference>
<dbReference type="PIRSF" id="PIRSF004555">
    <property type="entry name" value="UCP004555"/>
    <property type="match status" value="1"/>
</dbReference>
<dbReference type="Pfam" id="PF02575">
    <property type="entry name" value="YbaB_DNA_bd"/>
    <property type="match status" value="1"/>
</dbReference>
<keyword evidence="1 2" id="KW-0238">DNA-binding</keyword>
<evidence type="ECO:0000256" key="1">
    <source>
        <dbReference type="ARBA" id="ARBA00023125"/>
    </source>
</evidence>
<comment type="function">
    <text evidence="2">Binds to DNA and alters its conformation. May be involved in regulation of gene expression, nucleoid organization and DNA protection.</text>
</comment>
<evidence type="ECO:0000313" key="3">
    <source>
        <dbReference type="EMBL" id="HGT38871.1"/>
    </source>
</evidence>
<evidence type="ECO:0000256" key="2">
    <source>
        <dbReference type="HAMAP-Rule" id="MF_00274"/>
    </source>
</evidence>
<dbReference type="GO" id="GO:0005829">
    <property type="term" value="C:cytosol"/>
    <property type="evidence" value="ECO:0007669"/>
    <property type="project" value="TreeGrafter"/>
</dbReference>
<organism evidence="3">
    <name type="scientific">Schlesneria paludicola</name>
    <dbReference type="NCBI Taxonomy" id="360056"/>
    <lineage>
        <taxon>Bacteria</taxon>
        <taxon>Pseudomonadati</taxon>
        <taxon>Planctomycetota</taxon>
        <taxon>Planctomycetia</taxon>
        <taxon>Planctomycetales</taxon>
        <taxon>Planctomycetaceae</taxon>
        <taxon>Schlesneria</taxon>
    </lineage>
</organism>
<dbReference type="InterPro" id="IPR004401">
    <property type="entry name" value="YbaB/EbfC"/>
</dbReference>
<accession>A0A7C4LPQ3</accession>
<sequence>MLKELSQLAGLLKQVQELPGQAQEVRRRLAEIRCRGESAGGLVTVEVSGHGEAVGCQIDPSLLAAPHGQRLELLVVEAFNAAQRQARQRAAEALGPLTGGLSPMELLQRLGNLTPSAP</sequence>
<comment type="subcellular location">
    <subcellularLocation>
        <location evidence="2">Cytoplasm</location>
        <location evidence="2">Nucleoid</location>
    </subcellularLocation>
</comment>
<reference evidence="3" key="1">
    <citation type="journal article" date="2020" name="mSystems">
        <title>Genome- and Community-Level Interaction Insights into Carbon Utilization and Element Cycling Functions of Hydrothermarchaeota in Hydrothermal Sediment.</title>
        <authorList>
            <person name="Zhou Z."/>
            <person name="Liu Y."/>
            <person name="Xu W."/>
            <person name="Pan J."/>
            <person name="Luo Z.H."/>
            <person name="Li M."/>
        </authorList>
    </citation>
    <scope>NUCLEOTIDE SEQUENCE [LARGE SCALE GENOMIC DNA]</scope>
    <source>
        <strain evidence="3">SpSt-508</strain>
    </source>
</reference>
<gene>
    <name evidence="3" type="ORF">ENS64_06355</name>
</gene>